<keyword evidence="1" id="KW-0560">Oxidoreductase</keyword>
<dbReference type="OrthoDB" id="416253at2759"/>
<feature type="domain" description="NADP-dependent oxidoreductase" evidence="2">
    <location>
        <begin position="22"/>
        <end position="146"/>
    </location>
</feature>
<dbReference type="AlphaFoldDB" id="A0A448YME1"/>
<keyword evidence="4" id="KW-1185">Reference proteome</keyword>
<dbReference type="PRINTS" id="PR00069">
    <property type="entry name" value="ALDKETRDTASE"/>
</dbReference>
<dbReference type="InterPro" id="IPR036812">
    <property type="entry name" value="NAD(P)_OxRdtase_dom_sf"/>
</dbReference>
<dbReference type="Pfam" id="PF00248">
    <property type="entry name" value="Aldo_ket_red"/>
    <property type="match status" value="1"/>
</dbReference>
<dbReference type="GO" id="GO:0016616">
    <property type="term" value="F:oxidoreductase activity, acting on the CH-OH group of donors, NAD or NADP as acceptor"/>
    <property type="evidence" value="ECO:0007669"/>
    <property type="project" value="UniProtKB-ARBA"/>
</dbReference>
<dbReference type="PROSITE" id="PS00798">
    <property type="entry name" value="ALDOKETO_REDUCTASE_1"/>
    <property type="match status" value="1"/>
</dbReference>
<dbReference type="EMBL" id="CAACVR010000018">
    <property type="protein sequence ID" value="VEU22102.1"/>
    <property type="molecule type" value="Genomic_DNA"/>
</dbReference>
<evidence type="ECO:0000259" key="2">
    <source>
        <dbReference type="Pfam" id="PF00248"/>
    </source>
</evidence>
<evidence type="ECO:0000313" key="4">
    <source>
        <dbReference type="Proteomes" id="UP000290900"/>
    </source>
</evidence>
<dbReference type="InterPro" id="IPR020471">
    <property type="entry name" value="AKR"/>
</dbReference>
<protein>
    <submittedName>
        <fullName evidence="3">DEKNAAC103157</fullName>
    </submittedName>
</protein>
<gene>
    <name evidence="3" type="ORF">BRENAR_LOCUS2834</name>
</gene>
<dbReference type="InParanoid" id="A0A448YME1"/>
<dbReference type="STRING" id="13370.A0A448YME1"/>
<organism evidence="3 4">
    <name type="scientific">Brettanomyces naardenensis</name>
    <name type="common">Yeast</name>
    <dbReference type="NCBI Taxonomy" id="13370"/>
    <lineage>
        <taxon>Eukaryota</taxon>
        <taxon>Fungi</taxon>
        <taxon>Dikarya</taxon>
        <taxon>Ascomycota</taxon>
        <taxon>Saccharomycotina</taxon>
        <taxon>Pichiomycetes</taxon>
        <taxon>Pichiales</taxon>
        <taxon>Pichiaceae</taxon>
        <taxon>Brettanomyces</taxon>
    </lineage>
</organism>
<evidence type="ECO:0000256" key="1">
    <source>
        <dbReference type="ARBA" id="ARBA00023002"/>
    </source>
</evidence>
<dbReference type="PANTHER" id="PTHR11732">
    <property type="entry name" value="ALDO/KETO REDUCTASE"/>
    <property type="match status" value="1"/>
</dbReference>
<dbReference type="Proteomes" id="UP000290900">
    <property type="component" value="Unassembled WGS sequence"/>
</dbReference>
<proteinExistence type="predicted"/>
<sequence>MTDSQIFKRTKQLNTGQLIPQLGLGTSPYASDEEGYTAVKGALNAGYRHIDTARAYNNEEIVGSAIRDFIKESGVPRSEIHVTTKLWCTEFKDPVKGIKGSLKRLGLDYVDLYLMHWPIVMAEGEEWIPKDPDGTIKLVDFDEWNYLDTYKAMQRRWI</sequence>
<dbReference type="Gene3D" id="3.20.20.100">
    <property type="entry name" value="NADP-dependent oxidoreductase domain"/>
    <property type="match status" value="1"/>
</dbReference>
<reference evidence="3 4" key="1">
    <citation type="submission" date="2018-12" db="EMBL/GenBank/DDBJ databases">
        <authorList>
            <person name="Tiukova I."/>
            <person name="Dainat J."/>
        </authorList>
    </citation>
    <scope>NUCLEOTIDE SEQUENCE [LARGE SCALE GENOMIC DNA]</scope>
</reference>
<name>A0A448YME1_BRENA</name>
<dbReference type="InterPro" id="IPR023210">
    <property type="entry name" value="NADP_OxRdtase_dom"/>
</dbReference>
<dbReference type="SUPFAM" id="SSF51430">
    <property type="entry name" value="NAD(P)-linked oxidoreductase"/>
    <property type="match status" value="1"/>
</dbReference>
<accession>A0A448YME1</accession>
<dbReference type="InterPro" id="IPR018170">
    <property type="entry name" value="Aldo/ket_reductase_CS"/>
</dbReference>
<evidence type="ECO:0000313" key="3">
    <source>
        <dbReference type="EMBL" id="VEU22102.1"/>
    </source>
</evidence>